<evidence type="ECO:0000313" key="2">
    <source>
        <dbReference type="EMBL" id="GAA4896472.1"/>
    </source>
</evidence>
<dbReference type="Pfam" id="PF02585">
    <property type="entry name" value="PIG-L"/>
    <property type="match status" value="1"/>
</dbReference>
<reference evidence="3" key="1">
    <citation type="journal article" date="2019" name="Int. J. Syst. Evol. Microbiol.">
        <title>The Global Catalogue of Microorganisms (GCM) 10K type strain sequencing project: providing services to taxonomists for standard genome sequencing and annotation.</title>
        <authorList>
            <consortium name="The Broad Institute Genomics Platform"/>
            <consortium name="The Broad Institute Genome Sequencing Center for Infectious Disease"/>
            <person name="Wu L."/>
            <person name="Ma J."/>
        </authorList>
    </citation>
    <scope>NUCLEOTIDE SEQUENCE [LARGE SCALE GENOMIC DNA]</scope>
    <source>
        <strain evidence="3">JCM 19125</strain>
    </source>
</reference>
<dbReference type="PANTHER" id="PTHR12993:SF28">
    <property type="entry name" value="LMBE FAMILY PROTEIN"/>
    <property type="match status" value="1"/>
</dbReference>
<organism evidence="2 3">
    <name type="scientific">Tessaracoccus lubricantis</name>
    <dbReference type="NCBI Taxonomy" id="545543"/>
    <lineage>
        <taxon>Bacteria</taxon>
        <taxon>Bacillati</taxon>
        <taxon>Actinomycetota</taxon>
        <taxon>Actinomycetes</taxon>
        <taxon>Propionibacteriales</taxon>
        <taxon>Propionibacteriaceae</taxon>
        <taxon>Tessaracoccus</taxon>
    </lineage>
</organism>
<protein>
    <submittedName>
        <fullName evidence="2">PIG-L family deacetylase</fullName>
    </submittedName>
</protein>
<dbReference type="PANTHER" id="PTHR12993">
    <property type="entry name" value="N-ACETYLGLUCOSAMINYL-PHOSPHATIDYLINOSITOL DE-N-ACETYLASE-RELATED"/>
    <property type="match status" value="1"/>
</dbReference>
<dbReference type="EMBL" id="BAABLV010000020">
    <property type="protein sequence ID" value="GAA4896472.1"/>
    <property type="molecule type" value="Genomic_DNA"/>
</dbReference>
<dbReference type="Gene3D" id="3.40.50.10320">
    <property type="entry name" value="LmbE-like"/>
    <property type="match status" value="1"/>
</dbReference>
<evidence type="ECO:0000313" key="3">
    <source>
        <dbReference type="Proteomes" id="UP001501521"/>
    </source>
</evidence>
<name>A0ABP9F9A1_9ACTN</name>
<keyword evidence="3" id="KW-1185">Reference proteome</keyword>
<accession>A0ABP9F9A1</accession>
<dbReference type="InterPro" id="IPR003737">
    <property type="entry name" value="GlcNAc_PI_deacetylase-related"/>
</dbReference>
<sequence length="222" mass="24021">MTVPFPIDWKHAMVVVAHPDDPEYGMAAAVARWTREGKRVTYVLATSGETGIEGMPPSEAGPLREEEQRRAAAQVGVNRLIWLDLPDSRLSETPGLADAIGHALDAHPADLVISTYRGPEWGPGLPNQADHIAIGEATIEAVQGRDVWVFENGPGSTHHVEVSDGDVQAAIRSLAEHQVYLAVLDPTTPVRAQARAVVYRSITRADRDSRVGFTLVSAPTRN</sequence>
<evidence type="ECO:0000256" key="1">
    <source>
        <dbReference type="ARBA" id="ARBA00022833"/>
    </source>
</evidence>
<gene>
    <name evidence="2" type="ORF">GCM10025789_12780</name>
</gene>
<proteinExistence type="predicted"/>
<dbReference type="Proteomes" id="UP001501521">
    <property type="component" value="Unassembled WGS sequence"/>
</dbReference>
<comment type="caution">
    <text evidence="2">The sequence shown here is derived from an EMBL/GenBank/DDBJ whole genome shotgun (WGS) entry which is preliminary data.</text>
</comment>
<dbReference type="InterPro" id="IPR024078">
    <property type="entry name" value="LmbE-like_dom_sf"/>
</dbReference>
<dbReference type="SUPFAM" id="SSF102588">
    <property type="entry name" value="LmbE-like"/>
    <property type="match status" value="1"/>
</dbReference>
<keyword evidence="1" id="KW-0862">Zinc</keyword>
<dbReference type="RefSeq" id="WP_345580664.1">
    <property type="nucleotide sequence ID" value="NZ_BAABLV010000020.1"/>
</dbReference>